<gene>
    <name evidence="2" type="ORF">NDU88_002566</name>
</gene>
<protein>
    <submittedName>
        <fullName evidence="2">Uncharacterized protein</fullName>
    </submittedName>
</protein>
<comment type="caution">
    <text evidence="2">The sequence shown here is derived from an EMBL/GenBank/DDBJ whole genome shotgun (WGS) entry which is preliminary data.</text>
</comment>
<dbReference type="Proteomes" id="UP001066276">
    <property type="component" value="Chromosome 5"/>
</dbReference>
<accession>A0AAV7RBD0</accession>
<dbReference type="AlphaFoldDB" id="A0AAV7RBD0"/>
<dbReference type="EMBL" id="JANPWB010000009">
    <property type="protein sequence ID" value="KAJ1149761.1"/>
    <property type="molecule type" value="Genomic_DNA"/>
</dbReference>
<proteinExistence type="predicted"/>
<name>A0AAV7RBD0_PLEWA</name>
<reference evidence="2" key="1">
    <citation type="journal article" date="2022" name="bioRxiv">
        <title>Sequencing and chromosome-scale assembly of the giantPleurodeles waltlgenome.</title>
        <authorList>
            <person name="Brown T."/>
            <person name="Elewa A."/>
            <person name="Iarovenko S."/>
            <person name="Subramanian E."/>
            <person name="Araus A.J."/>
            <person name="Petzold A."/>
            <person name="Susuki M."/>
            <person name="Suzuki K.-i.T."/>
            <person name="Hayashi T."/>
            <person name="Toyoda A."/>
            <person name="Oliveira C."/>
            <person name="Osipova E."/>
            <person name="Leigh N.D."/>
            <person name="Simon A."/>
            <person name="Yun M.H."/>
        </authorList>
    </citation>
    <scope>NUCLEOTIDE SEQUENCE</scope>
    <source>
        <strain evidence="2">20211129_DDA</strain>
        <tissue evidence="2">Liver</tissue>
    </source>
</reference>
<organism evidence="2 3">
    <name type="scientific">Pleurodeles waltl</name>
    <name type="common">Iberian ribbed newt</name>
    <dbReference type="NCBI Taxonomy" id="8319"/>
    <lineage>
        <taxon>Eukaryota</taxon>
        <taxon>Metazoa</taxon>
        <taxon>Chordata</taxon>
        <taxon>Craniata</taxon>
        <taxon>Vertebrata</taxon>
        <taxon>Euteleostomi</taxon>
        <taxon>Amphibia</taxon>
        <taxon>Batrachia</taxon>
        <taxon>Caudata</taxon>
        <taxon>Salamandroidea</taxon>
        <taxon>Salamandridae</taxon>
        <taxon>Pleurodelinae</taxon>
        <taxon>Pleurodeles</taxon>
    </lineage>
</organism>
<evidence type="ECO:0000313" key="2">
    <source>
        <dbReference type="EMBL" id="KAJ1149761.1"/>
    </source>
</evidence>
<keyword evidence="3" id="KW-1185">Reference proteome</keyword>
<evidence type="ECO:0000256" key="1">
    <source>
        <dbReference type="SAM" id="MobiDB-lite"/>
    </source>
</evidence>
<evidence type="ECO:0000313" key="3">
    <source>
        <dbReference type="Proteomes" id="UP001066276"/>
    </source>
</evidence>
<sequence>MNENGEREENGEEWNVSHKKAIGVSTQNSDSSGRKDARNSDSSSWKDIAEELPCSSHVSVRRVILKRFIAGFFPTPFPPPRYRCSLAVQRVPLRVPFGKLLRPVSAFTSARLSGELLRFSGKPLRSLPFR</sequence>
<feature type="region of interest" description="Disordered" evidence="1">
    <location>
        <begin position="1"/>
        <end position="44"/>
    </location>
</feature>